<evidence type="ECO:0000313" key="1">
    <source>
        <dbReference type="EMBL" id="KGX85109.1"/>
    </source>
</evidence>
<dbReference type="RefSeq" id="WP_027446496.1">
    <property type="nucleotide sequence ID" value="NZ_AULJ01000035.1"/>
</dbReference>
<organism evidence="1 2">
    <name type="scientific">Pontibacillus marinus BH030004 = DSM 16465</name>
    <dbReference type="NCBI Taxonomy" id="1385511"/>
    <lineage>
        <taxon>Bacteria</taxon>
        <taxon>Bacillati</taxon>
        <taxon>Bacillota</taxon>
        <taxon>Bacilli</taxon>
        <taxon>Bacillales</taxon>
        <taxon>Bacillaceae</taxon>
        <taxon>Pontibacillus</taxon>
    </lineage>
</organism>
<dbReference type="EMBL" id="AVPF01000044">
    <property type="protein sequence ID" value="KGX85109.1"/>
    <property type="molecule type" value="Genomic_DNA"/>
</dbReference>
<accession>A0A0A5FZ89</accession>
<reference evidence="1 2" key="1">
    <citation type="submission" date="2013-08" db="EMBL/GenBank/DDBJ databases">
        <authorList>
            <person name="Huang J."/>
            <person name="Wang G."/>
        </authorList>
    </citation>
    <scope>NUCLEOTIDE SEQUENCE [LARGE SCALE GENOMIC DNA]</scope>
    <source>
        <strain evidence="1 2">BH030004</strain>
    </source>
</reference>
<keyword evidence="2" id="KW-1185">Reference proteome</keyword>
<sequence length="94" mass="11306">MRSMQDAVYNWLSIQIVADERPDDQSAVDTAAFFWDMLQKDHHLEDVDVKKLEDMYFVTCHTSTEKREFRFPLELIDCMNDTIKNEPHKFQNYE</sequence>
<dbReference type="OrthoDB" id="2692034at2"/>
<proteinExistence type="predicted"/>
<protein>
    <submittedName>
        <fullName evidence="1">Uncharacterized protein</fullName>
    </submittedName>
</protein>
<dbReference type="Proteomes" id="UP000030403">
    <property type="component" value="Unassembled WGS sequence"/>
</dbReference>
<gene>
    <name evidence="1" type="ORF">N783_15340</name>
</gene>
<evidence type="ECO:0000313" key="2">
    <source>
        <dbReference type="Proteomes" id="UP000030403"/>
    </source>
</evidence>
<comment type="caution">
    <text evidence="1">The sequence shown here is derived from an EMBL/GenBank/DDBJ whole genome shotgun (WGS) entry which is preliminary data.</text>
</comment>
<dbReference type="AlphaFoldDB" id="A0A0A5FZ89"/>
<name>A0A0A5FZ89_9BACI</name>
<dbReference type="eggNOG" id="ENOG5032ARP">
    <property type="taxonomic scope" value="Bacteria"/>
</dbReference>
<dbReference type="STRING" id="1385511.GCA_000425225_02844"/>